<evidence type="ECO:0000313" key="2">
    <source>
        <dbReference type="EMBL" id="NDP47669.1"/>
    </source>
</evidence>
<dbReference type="Gene3D" id="3.40.50.150">
    <property type="entry name" value="Vaccinia Virus protein VP39"/>
    <property type="match status" value="1"/>
</dbReference>
<dbReference type="EMBL" id="JAAFGW010000047">
    <property type="protein sequence ID" value="NDP47669.1"/>
    <property type="molecule type" value="Genomic_DNA"/>
</dbReference>
<dbReference type="Pfam" id="PF05050">
    <property type="entry name" value="Methyltransf_21"/>
    <property type="match status" value="1"/>
</dbReference>
<dbReference type="SUPFAM" id="SSF53335">
    <property type="entry name" value="S-adenosyl-L-methionine-dependent methyltransferases"/>
    <property type="match status" value="1"/>
</dbReference>
<dbReference type="Proteomes" id="UP000483432">
    <property type="component" value="Unassembled WGS sequence"/>
</dbReference>
<keyword evidence="2" id="KW-0808">Transferase</keyword>
<dbReference type="GO" id="GO:0032259">
    <property type="term" value="P:methylation"/>
    <property type="evidence" value="ECO:0007669"/>
    <property type="project" value="UniProtKB-KW"/>
</dbReference>
<evidence type="ECO:0000313" key="3">
    <source>
        <dbReference type="Proteomes" id="UP000483432"/>
    </source>
</evidence>
<feature type="domain" description="Methyltransferase FkbM" evidence="1">
    <location>
        <begin position="93"/>
        <end position="248"/>
    </location>
</feature>
<name>A0A7C9P552_9PROT</name>
<protein>
    <submittedName>
        <fullName evidence="2">FkbM family methyltransferase</fullName>
    </submittedName>
</protein>
<dbReference type="AlphaFoldDB" id="A0A7C9P552"/>
<reference evidence="2 3" key="1">
    <citation type="submission" date="2019-09" db="EMBL/GenBank/DDBJ databases">
        <title>H2 Metabolism Revealed by Metagenomic Analysis in Subglacial Sediment of East Antarctica.</title>
        <authorList>
            <person name="Yang Z."/>
            <person name="Zhang Y."/>
            <person name="Lv Y."/>
            <person name="Yan W."/>
            <person name="Xiao X."/>
            <person name="Sun B."/>
            <person name="Ma H."/>
        </authorList>
    </citation>
    <scope>NUCLEOTIDE SEQUENCE [LARGE SCALE GENOMIC DNA]</scope>
    <source>
        <strain evidence="2">Bin2_2</strain>
    </source>
</reference>
<dbReference type="GO" id="GO:0008168">
    <property type="term" value="F:methyltransferase activity"/>
    <property type="evidence" value="ECO:0007669"/>
    <property type="project" value="UniProtKB-KW"/>
</dbReference>
<sequence length="304" mass="34340">MNSPISSQDKQVLHTVRFGRAYFIKQFVERFARRHQNKVAHELISAQNPQVAIFAFDHIGIQINLRGVYEREELTSTLDWLSKSKLIRGCALDIGANIGNHSLFFARYYEQVLSFEPNPRTYKLLEYNASLANNIRSFCLGLSDHDGKATLNTDPANIGASSLTERPGQQSTLHQEIELKTLDSIDAIQALTIGLIKIDVEGHELEVLEGGKELIKRARPLILFEQHPMDFENGISPVIERLRAMGYEKFVTVLPSPYIPTSVPSLIRAPLTTFLRLLFGLSYKVRQQEKPSQGFYAFIIAIPS</sequence>
<keyword evidence="2" id="KW-0489">Methyltransferase</keyword>
<organism evidence="2 3">
    <name type="scientific">Sulfuriferula multivorans</name>
    <dbReference type="NCBI Taxonomy" id="1559896"/>
    <lineage>
        <taxon>Bacteria</taxon>
        <taxon>Pseudomonadati</taxon>
        <taxon>Pseudomonadota</taxon>
        <taxon>Betaproteobacteria</taxon>
        <taxon>Nitrosomonadales</taxon>
        <taxon>Sulfuricellaceae</taxon>
        <taxon>Sulfuriferula</taxon>
    </lineage>
</organism>
<accession>A0A7C9P552</accession>
<dbReference type="InterPro" id="IPR006342">
    <property type="entry name" value="FkbM_mtfrase"/>
</dbReference>
<dbReference type="PANTHER" id="PTHR34203">
    <property type="entry name" value="METHYLTRANSFERASE, FKBM FAMILY PROTEIN"/>
    <property type="match status" value="1"/>
</dbReference>
<dbReference type="NCBIfam" id="TIGR01444">
    <property type="entry name" value="fkbM_fam"/>
    <property type="match status" value="1"/>
</dbReference>
<comment type="caution">
    <text evidence="2">The sequence shown here is derived from an EMBL/GenBank/DDBJ whole genome shotgun (WGS) entry which is preliminary data.</text>
</comment>
<evidence type="ECO:0000259" key="1">
    <source>
        <dbReference type="Pfam" id="PF05050"/>
    </source>
</evidence>
<gene>
    <name evidence="2" type="ORF">GZ085_04605</name>
</gene>
<dbReference type="InterPro" id="IPR029063">
    <property type="entry name" value="SAM-dependent_MTases_sf"/>
</dbReference>
<dbReference type="PANTHER" id="PTHR34203:SF15">
    <property type="entry name" value="SLL1173 PROTEIN"/>
    <property type="match status" value="1"/>
</dbReference>
<proteinExistence type="predicted"/>
<dbReference type="InterPro" id="IPR052514">
    <property type="entry name" value="SAM-dependent_MTase"/>
</dbReference>